<dbReference type="InterPro" id="IPR027417">
    <property type="entry name" value="P-loop_NTPase"/>
</dbReference>
<dbReference type="InterPro" id="IPR004435">
    <property type="entry name" value="MobB_dom"/>
</dbReference>
<dbReference type="Proteomes" id="UP000218887">
    <property type="component" value="Unassembled WGS sequence"/>
</dbReference>
<dbReference type="Pfam" id="PF03205">
    <property type="entry name" value="MobB"/>
    <property type="match status" value="1"/>
</dbReference>
<proteinExistence type="predicted"/>
<dbReference type="PANTHER" id="PTHR40072:SF1">
    <property type="entry name" value="MOLYBDOPTERIN-GUANINE DINUCLEOTIDE BIOSYNTHESIS ADAPTER PROTEIN"/>
    <property type="match status" value="1"/>
</dbReference>
<evidence type="ECO:0000313" key="3">
    <source>
        <dbReference type="Proteomes" id="UP000218887"/>
    </source>
</evidence>
<feature type="domain" description="Molybdopterin-guanine dinucleotide biosynthesis protein B (MobB)" evidence="1">
    <location>
        <begin position="9"/>
        <end position="139"/>
    </location>
</feature>
<dbReference type="OrthoDB" id="9786803at2"/>
<dbReference type="PANTHER" id="PTHR40072">
    <property type="entry name" value="MOLYBDOPTERIN-GUANINE DINUCLEOTIDE BIOSYNTHESIS ADAPTER PROTEIN-RELATED"/>
    <property type="match status" value="1"/>
</dbReference>
<dbReference type="CDD" id="cd03116">
    <property type="entry name" value="MobB"/>
    <property type="match status" value="1"/>
</dbReference>
<protein>
    <submittedName>
        <fullName evidence="2">Molybdopterin-guanine dinucleotide biosynthesis protein B</fullName>
    </submittedName>
</protein>
<dbReference type="EMBL" id="NPOA01000008">
    <property type="protein sequence ID" value="PAV29218.1"/>
    <property type="molecule type" value="Genomic_DNA"/>
</dbReference>
<sequence>MQNEPNFPICQIVGYKNSGKTTLMEKLIRYFASQNKQVGTLKHHGHGGEPELVKETDSYKHLEAGSRISAVQGENQLQITINDASSKLDELIQFYTYVPIDILLIEGYKQAAFPKIVLIKEEQDLQLINELDNIIAIGTWDDNLVKNLNYFTFIMEETDNNLPRLAEYITVKDRTHFKKGNLKNGEKLLDNE</sequence>
<name>A0A2A2ICW6_9BACI</name>
<dbReference type="GO" id="GO:0006777">
    <property type="term" value="P:Mo-molybdopterin cofactor biosynthetic process"/>
    <property type="evidence" value="ECO:0007669"/>
    <property type="project" value="InterPro"/>
</dbReference>
<gene>
    <name evidence="2" type="primary">mobB</name>
    <name evidence="2" type="ORF">CIL05_12540</name>
</gene>
<dbReference type="InterPro" id="IPR052539">
    <property type="entry name" value="MGD_biosynthesis_adapter"/>
</dbReference>
<dbReference type="RefSeq" id="WP_095655889.1">
    <property type="nucleotide sequence ID" value="NZ_NPOA01000008.1"/>
</dbReference>
<dbReference type="Gene3D" id="3.40.50.300">
    <property type="entry name" value="P-loop containing nucleotide triphosphate hydrolases"/>
    <property type="match status" value="1"/>
</dbReference>
<comment type="caution">
    <text evidence="2">The sequence shown here is derived from an EMBL/GenBank/DDBJ whole genome shotgun (WGS) entry which is preliminary data.</text>
</comment>
<dbReference type="SUPFAM" id="SSF52540">
    <property type="entry name" value="P-loop containing nucleoside triphosphate hydrolases"/>
    <property type="match status" value="1"/>
</dbReference>
<evidence type="ECO:0000259" key="1">
    <source>
        <dbReference type="Pfam" id="PF03205"/>
    </source>
</evidence>
<reference evidence="2 3" key="1">
    <citation type="submission" date="2017-08" db="EMBL/GenBank/DDBJ databases">
        <title>Virgibacillus indicus sp. nov. and Virgibacillus profoundi sp. nov, two moderately halophilic bacteria isolated from marine sediment by using the Microfluidic Streak Plate.</title>
        <authorList>
            <person name="Xu B."/>
            <person name="Hu B."/>
            <person name="Wang J."/>
            <person name="Zhu Y."/>
            <person name="Huang L."/>
            <person name="Du W."/>
            <person name="Huang Y."/>
        </authorList>
    </citation>
    <scope>NUCLEOTIDE SEQUENCE [LARGE SCALE GENOMIC DNA]</scope>
    <source>
        <strain evidence="2 3">IO3-P3-H5</strain>
    </source>
</reference>
<accession>A0A2A2ICW6</accession>
<organism evidence="2 3">
    <name type="scientific">Virgibacillus profundi</name>
    <dbReference type="NCBI Taxonomy" id="2024555"/>
    <lineage>
        <taxon>Bacteria</taxon>
        <taxon>Bacillati</taxon>
        <taxon>Bacillota</taxon>
        <taxon>Bacilli</taxon>
        <taxon>Bacillales</taxon>
        <taxon>Bacillaceae</taxon>
        <taxon>Virgibacillus</taxon>
    </lineage>
</organism>
<evidence type="ECO:0000313" key="2">
    <source>
        <dbReference type="EMBL" id="PAV29218.1"/>
    </source>
</evidence>
<keyword evidence="3" id="KW-1185">Reference proteome</keyword>
<dbReference type="GO" id="GO:0005525">
    <property type="term" value="F:GTP binding"/>
    <property type="evidence" value="ECO:0007669"/>
    <property type="project" value="InterPro"/>
</dbReference>
<dbReference type="NCBIfam" id="TIGR00176">
    <property type="entry name" value="mobB"/>
    <property type="match status" value="1"/>
</dbReference>
<dbReference type="AlphaFoldDB" id="A0A2A2ICW6"/>